<organism evidence="1 2">
    <name type="scientific">Coniosporium uncinatum</name>
    <dbReference type="NCBI Taxonomy" id="93489"/>
    <lineage>
        <taxon>Eukaryota</taxon>
        <taxon>Fungi</taxon>
        <taxon>Dikarya</taxon>
        <taxon>Ascomycota</taxon>
        <taxon>Pezizomycotina</taxon>
        <taxon>Dothideomycetes</taxon>
        <taxon>Dothideomycetes incertae sedis</taxon>
        <taxon>Coniosporium</taxon>
    </lineage>
</organism>
<dbReference type="Proteomes" id="UP001186974">
    <property type="component" value="Unassembled WGS sequence"/>
</dbReference>
<evidence type="ECO:0000313" key="1">
    <source>
        <dbReference type="EMBL" id="KAK3053978.1"/>
    </source>
</evidence>
<protein>
    <submittedName>
        <fullName evidence="1">Uncharacterized protein</fullName>
    </submittedName>
</protein>
<proteinExistence type="predicted"/>
<gene>
    <name evidence="1" type="ORF">LTS18_012072</name>
</gene>
<dbReference type="EMBL" id="JAWDJW010009894">
    <property type="protein sequence ID" value="KAK3053978.1"/>
    <property type="molecule type" value="Genomic_DNA"/>
</dbReference>
<evidence type="ECO:0000313" key="2">
    <source>
        <dbReference type="Proteomes" id="UP001186974"/>
    </source>
</evidence>
<sequence length="496" mass="56293">MRSAKADEDIALIRSNLDEAVDTCVKAAGHEYSIHWQKQLLRAASFGKSVLDLYNSDDFVDMCETLRVLNAARFYEVGMPLSYEQYIRLTPEKLVSRLINRQEYLLALRISEYLRLPADRIYVAWASQKVRTSNDSEDAICRLIVQKLHGKRGVSFEEIARAAYDEGRASLATELLNYEPRAGKQVPLLLSMKEDSIALDKAIESGDTDLIFHVLLHMKKKLPLASFFRAINSRPVASALVEASAADRDTELLKDLYYQDDRRLDGSNLLLSEALSMPPSDTDPKIAKLKQASKLLADSKEHALHRTLLDESQRLLKFQEGLEKDFPSQSQAQSQGQAPSQQTQGFLGLSLNETIFKLYRLNHAKRAQRLINDFKVPERTWHFVRLRAYVASRFWTEIESIASTKRSPIGWEPYFNALLAAGNSRLASTFIPKCTGVHLQERMEMWVKCGMPVKAGEEAVKARNLRAVEELRDRNVDDVGVYRELERLAQGMGGRK</sequence>
<keyword evidence="2" id="KW-1185">Reference proteome</keyword>
<name>A0ACC3CXU3_9PEZI</name>
<accession>A0ACC3CXU3</accession>
<reference evidence="1" key="1">
    <citation type="submission" date="2024-09" db="EMBL/GenBank/DDBJ databases">
        <title>Black Yeasts Isolated from many extreme environments.</title>
        <authorList>
            <person name="Coleine C."/>
            <person name="Stajich J.E."/>
            <person name="Selbmann L."/>
        </authorList>
    </citation>
    <scope>NUCLEOTIDE SEQUENCE</scope>
    <source>
        <strain evidence="1">CCFEE 5737</strain>
    </source>
</reference>
<comment type="caution">
    <text evidence="1">The sequence shown here is derived from an EMBL/GenBank/DDBJ whole genome shotgun (WGS) entry which is preliminary data.</text>
</comment>